<reference evidence="2 3" key="1">
    <citation type="submission" date="2023-03" db="EMBL/GenBank/DDBJ databases">
        <title>High-quality genome of Scylla paramamosain provides insights in environmental adaptation.</title>
        <authorList>
            <person name="Zhang L."/>
        </authorList>
    </citation>
    <scope>NUCLEOTIDE SEQUENCE [LARGE SCALE GENOMIC DNA]</scope>
    <source>
        <strain evidence="2">LZ_2023a</strain>
        <tissue evidence="2">Muscle</tissue>
    </source>
</reference>
<proteinExistence type="predicted"/>
<protein>
    <recommendedName>
        <fullName evidence="1">DUF243 domain-containing protein</fullName>
    </recommendedName>
</protein>
<dbReference type="GO" id="GO:0008010">
    <property type="term" value="F:structural constituent of chitin-based larval cuticle"/>
    <property type="evidence" value="ECO:0007669"/>
    <property type="project" value="TreeGrafter"/>
</dbReference>
<keyword evidence="3" id="KW-1185">Reference proteome</keyword>
<dbReference type="EMBL" id="JARAKH010000031">
    <property type="protein sequence ID" value="KAK8386280.1"/>
    <property type="molecule type" value="Genomic_DNA"/>
</dbReference>
<organism evidence="2 3">
    <name type="scientific">Scylla paramamosain</name>
    <name type="common">Mud crab</name>
    <dbReference type="NCBI Taxonomy" id="85552"/>
    <lineage>
        <taxon>Eukaryota</taxon>
        <taxon>Metazoa</taxon>
        <taxon>Ecdysozoa</taxon>
        <taxon>Arthropoda</taxon>
        <taxon>Crustacea</taxon>
        <taxon>Multicrustacea</taxon>
        <taxon>Malacostraca</taxon>
        <taxon>Eumalacostraca</taxon>
        <taxon>Eucarida</taxon>
        <taxon>Decapoda</taxon>
        <taxon>Pleocyemata</taxon>
        <taxon>Brachyura</taxon>
        <taxon>Eubrachyura</taxon>
        <taxon>Portunoidea</taxon>
        <taxon>Portunidae</taxon>
        <taxon>Portuninae</taxon>
        <taxon>Scylla</taxon>
    </lineage>
</organism>
<feature type="domain" description="DUF243" evidence="1">
    <location>
        <begin position="138"/>
        <end position="231"/>
    </location>
</feature>
<dbReference type="AlphaFoldDB" id="A0AAW0THT3"/>
<dbReference type="GO" id="GO:0062129">
    <property type="term" value="C:chitin-based extracellular matrix"/>
    <property type="evidence" value="ECO:0007669"/>
    <property type="project" value="TreeGrafter"/>
</dbReference>
<evidence type="ECO:0000313" key="3">
    <source>
        <dbReference type="Proteomes" id="UP001487740"/>
    </source>
</evidence>
<dbReference type="SMART" id="SM00690">
    <property type="entry name" value="DM5"/>
    <property type="match status" value="1"/>
</dbReference>
<name>A0AAW0THT3_SCYPA</name>
<dbReference type="Pfam" id="PF03103">
    <property type="entry name" value="DUF243"/>
    <property type="match status" value="1"/>
</dbReference>
<dbReference type="PANTHER" id="PTHR31927">
    <property type="entry name" value="FI07246P-RELATED-RELATED"/>
    <property type="match status" value="1"/>
</dbReference>
<evidence type="ECO:0000259" key="1">
    <source>
        <dbReference type="SMART" id="SM00690"/>
    </source>
</evidence>
<evidence type="ECO:0000313" key="2">
    <source>
        <dbReference type="EMBL" id="KAK8386280.1"/>
    </source>
</evidence>
<accession>A0AAW0THT3</accession>
<dbReference type="Proteomes" id="UP001487740">
    <property type="component" value="Unassembled WGS sequence"/>
</dbReference>
<dbReference type="GO" id="GO:0040003">
    <property type="term" value="P:chitin-based cuticle development"/>
    <property type="evidence" value="ECO:0007669"/>
    <property type="project" value="TreeGrafter"/>
</dbReference>
<comment type="caution">
    <text evidence="2">The sequence shown here is derived from an EMBL/GenBank/DDBJ whole genome shotgun (WGS) entry which is preliminary data.</text>
</comment>
<sequence length="346" mass="36521">MEDEAQKGVPGRGGAESGVWVGRGCGLGGEVSWLGVLWGGERIRLTREDRLEEEQVSLLLALTVPWVARAAPGSLGRRPAELYGQGPTIGYDYSPPIYTPPSTDTYPPPPVNTYDTLHDVRGCRDGEVLRVDGVCQQPEVTKTVFVFEAPQRPQTYQPPPIIPKPKVHKELIFIRPPEQERPAPPVVLPAPQKQSTIFLLSKKQEQEQQVIQLPPGPNHTPNVYFVHYEDGENPILPDGTDLHSALGQAGLDINHLEQGGGFAGDVTVHGGGGGVFGGDVTVHGGGGGVFGGDVTVHGGGAGIGSFGVPDITVAGDIGVVDGGYGGNPGHDVIVDTGYGNTDPHHY</sequence>
<dbReference type="InterPro" id="IPR004145">
    <property type="entry name" value="DUF243"/>
</dbReference>
<gene>
    <name evidence="2" type="ORF">O3P69_010759</name>
</gene>